<keyword evidence="2" id="KW-1185">Reference proteome</keyword>
<dbReference type="PANTHER" id="PTHR34387">
    <property type="entry name" value="SLR1258 PROTEIN"/>
    <property type="match status" value="1"/>
</dbReference>
<dbReference type="PANTHER" id="PTHR34387:SF2">
    <property type="entry name" value="SLR1258 PROTEIN"/>
    <property type="match status" value="1"/>
</dbReference>
<proteinExistence type="predicted"/>
<evidence type="ECO:0008006" key="3">
    <source>
        <dbReference type="Google" id="ProtNLM"/>
    </source>
</evidence>
<sequence length="215" mass="24418">MKKILMFIIIISNVIFAGTIKVTGIGKINTKPNIANISLGVMTENEDVSKAIKENTGKVSKIISKLLELGIKEKNINTSNYSLYYDKEDYNDKDSKKIYKVNNSLNIEIENIERIGEIIDLLVKNGVNNIWNISFGVKNREKFEEKAKIIALKNAEEKAKKILESQDLKLGKIKNISENIDPNIPRYSYEMNRSAVAANNYTIISSVFVEYEISY</sequence>
<dbReference type="Gene3D" id="3.30.110.170">
    <property type="entry name" value="Protein of unknown function (DUF541), domain 1"/>
    <property type="match status" value="1"/>
</dbReference>
<dbReference type="GO" id="GO:0006974">
    <property type="term" value="P:DNA damage response"/>
    <property type="evidence" value="ECO:0007669"/>
    <property type="project" value="TreeGrafter"/>
</dbReference>
<dbReference type="Gene3D" id="3.30.70.2970">
    <property type="entry name" value="Protein of unknown function (DUF541), domain 2"/>
    <property type="match status" value="1"/>
</dbReference>
<comment type="caution">
    <text evidence="1">The sequence shown here is derived from an EMBL/GenBank/DDBJ whole genome shotgun (WGS) entry which is preliminary data.</text>
</comment>
<organism evidence="1 2">
    <name type="scientific">Hypnocyclicus thermotrophus</name>
    <dbReference type="NCBI Taxonomy" id="1627895"/>
    <lineage>
        <taxon>Bacteria</taxon>
        <taxon>Fusobacteriati</taxon>
        <taxon>Fusobacteriota</taxon>
        <taxon>Fusobacteriia</taxon>
        <taxon>Fusobacteriales</taxon>
        <taxon>Fusobacteriaceae</taxon>
        <taxon>Hypnocyclicus</taxon>
    </lineage>
</organism>
<evidence type="ECO:0000313" key="2">
    <source>
        <dbReference type="Proteomes" id="UP000294678"/>
    </source>
</evidence>
<dbReference type="RefSeq" id="WP_134113545.1">
    <property type="nucleotide sequence ID" value="NZ_SOBG01000007.1"/>
</dbReference>
<dbReference type="InterPro" id="IPR052022">
    <property type="entry name" value="26kDa_periplasmic_antigen"/>
</dbReference>
<protein>
    <recommendedName>
        <fullName evidence="3">SIMPL domain-containing protein</fullName>
    </recommendedName>
</protein>
<reference evidence="1 2" key="1">
    <citation type="submission" date="2019-03" db="EMBL/GenBank/DDBJ databases">
        <title>Genomic Encyclopedia of Type Strains, Phase IV (KMG-IV): sequencing the most valuable type-strain genomes for metagenomic binning, comparative biology and taxonomic classification.</title>
        <authorList>
            <person name="Goeker M."/>
        </authorList>
    </citation>
    <scope>NUCLEOTIDE SEQUENCE [LARGE SCALE GENOMIC DNA]</scope>
    <source>
        <strain evidence="1 2">DSM 100055</strain>
    </source>
</reference>
<name>A0AA46DXQ5_9FUSO</name>
<dbReference type="Proteomes" id="UP000294678">
    <property type="component" value="Unassembled WGS sequence"/>
</dbReference>
<dbReference type="EMBL" id="SOBG01000007">
    <property type="protein sequence ID" value="TDT68612.1"/>
    <property type="molecule type" value="Genomic_DNA"/>
</dbReference>
<gene>
    <name evidence="1" type="ORF">EV215_1679</name>
</gene>
<dbReference type="Pfam" id="PF04402">
    <property type="entry name" value="SIMPL"/>
    <property type="match status" value="1"/>
</dbReference>
<dbReference type="InterPro" id="IPR007497">
    <property type="entry name" value="SIMPL/DUF541"/>
</dbReference>
<accession>A0AA46DXQ5</accession>
<evidence type="ECO:0000313" key="1">
    <source>
        <dbReference type="EMBL" id="TDT68612.1"/>
    </source>
</evidence>
<dbReference type="AlphaFoldDB" id="A0AA46DXQ5"/>